<evidence type="ECO:0000313" key="3">
    <source>
        <dbReference type="Proteomes" id="UP000030764"/>
    </source>
</evidence>
<proteinExistence type="predicted"/>
<name>A0A085LQP7_9BILA</name>
<keyword evidence="3" id="KW-1185">Reference proteome</keyword>
<reference evidence="1 3" key="1">
    <citation type="journal article" date="2014" name="Nat. Genet.">
        <title>Genome and transcriptome of the porcine whipworm Trichuris suis.</title>
        <authorList>
            <person name="Jex A.R."/>
            <person name="Nejsum P."/>
            <person name="Schwarz E.M."/>
            <person name="Hu L."/>
            <person name="Young N.D."/>
            <person name="Hall R.S."/>
            <person name="Korhonen P.K."/>
            <person name="Liao S."/>
            <person name="Thamsborg S."/>
            <person name="Xia J."/>
            <person name="Xu P."/>
            <person name="Wang S."/>
            <person name="Scheerlinck J.P."/>
            <person name="Hofmann A."/>
            <person name="Sternberg P.W."/>
            <person name="Wang J."/>
            <person name="Gasser R.B."/>
        </authorList>
    </citation>
    <scope>NUCLEOTIDE SEQUENCE [LARGE SCALE GENOMIC DNA]</scope>
    <source>
        <strain evidence="2">DCEP-RM93F</strain>
        <strain evidence="1">DCEP-RM93M</strain>
    </source>
</reference>
<evidence type="ECO:0000313" key="1">
    <source>
        <dbReference type="EMBL" id="KFD47293.1"/>
    </source>
</evidence>
<evidence type="ECO:0000313" key="2">
    <source>
        <dbReference type="EMBL" id="KFD64521.1"/>
    </source>
</evidence>
<dbReference type="EMBL" id="KL363332">
    <property type="protein sequence ID" value="KFD47293.1"/>
    <property type="molecule type" value="Genomic_DNA"/>
</dbReference>
<gene>
    <name evidence="1" type="ORF">M513_11803</name>
    <name evidence="2" type="ORF">M514_11803</name>
</gene>
<organism evidence="1 3">
    <name type="scientific">Trichuris suis</name>
    <name type="common">pig whipworm</name>
    <dbReference type="NCBI Taxonomy" id="68888"/>
    <lineage>
        <taxon>Eukaryota</taxon>
        <taxon>Metazoa</taxon>
        <taxon>Ecdysozoa</taxon>
        <taxon>Nematoda</taxon>
        <taxon>Enoplea</taxon>
        <taxon>Dorylaimia</taxon>
        <taxon>Trichinellida</taxon>
        <taxon>Trichuridae</taxon>
        <taxon>Trichuris</taxon>
    </lineage>
</organism>
<dbReference type="Proteomes" id="UP000030764">
    <property type="component" value="Unassembled WGS sequence"/>
</dbReference>
<sequence length="175" mass="19647">MPKMHSTCSARPSGFLLVRLVDMCQEDDVVSPIKKSTTNSARLKASCFRSELQYGDYVRPEVRVLSPPSCFPILSLYKSNKKFLPGSLRKLVEKAVDNSKQQAISGDPNYTHYPLAMQFCLLTYSTPEVMICKCTILSPGNCAISGQSHSRQATVTKRNWIPGEYQQLDCKISFR</sequence>
<dbReference type="EMBL" id="KL367555">
    <property type="protein sequence ID" value="KFD64521.1"/>
    <property type="molecule type" value="Genomic_DNA"/>
</dbReference>
<dbReference type="Proteomes" id="UP000030758">
    <property type="component" value="Unassembled WGS sequence"/>
</dbReference>
<dbReference type="AlphaFoldDB" id="A0A085LQP7"/>
<accession>A0A085LQP7</accession>
<protein>
    <submittedName>
        <fullName evidence="1">Uncharacterized protein</fullName>
    </submittedName>
</protein>